<keyword evidence="4 6" id="KW-1133">Transmembrane helix</keyword>
<evidence type="ECO:0000256" key="4">
    <source>
        <dbReference type="ARBA" id="ARBA00022989"/>
    </source>
</evidence>
<dbReference type="GO" id="GO:0006865">
    <property type="term" value="P:amino acid transport"/>
    <property type="evidence" value="ECO:0007669"/>
    <property type="project" value="InterPro"/>
</dbReference>
<evidence type="ECO:0000313" key="8">
    <source>
        <dbReference type="Proteomes" id="UP000075398"/>
    </source>
</evidence>
<keyword evidence="5 6" id="KW-0472">Membrane</keyword>
<reference evidence="7 8" key="1">
    <citation type="journal article" date="2016" name="ISME J.">
        <title>Chasing the elusive Euryarchaeota class WSA2: genomes reveal a uniquely fastidious methyl-reducing methanogen.</title>
        <authorList>
            <person name="Nobu M.K."/>
            <person name="Narihiro T."/>
            <person name="Kuroda K."/>
            <person name="Mei R."/>
            <person name="Liu W.T."/>
        </authorList>
    </citation>
    <scope>NUCLEOTIDE SEQUENCE [LARGE SCALE GENOMIC DNA]</scope>
    <source>
        <strain evidence="7">U1lsi0528_Bin055</strain>
    </source>
</reference>
<comment type="subcellular location">
    <subcellularLocation>
        <location evidence="1">Cell membrane</location>
        <topology evidence="1">Multi-pass membrane protein</topology>
    </subcellularLocation>
</comment>
<evidence type="ECO:0000313" key="7">
    <source>
        <dbReference type="EMBL" id="KYC51024.1"/>
    </source>
</evidence>
<dbReference type="Pfam" id="PF01810">
    <property type="entry name" value="LysE"/>
    <property type="match status" value="1"/>
</dbReference>
<organism evidence="7 8">
    <name type="scientific">Candidatus Methanofastidiosum methylothiophilum</name>
    <dbReference type="NCBI Taxonomy" id="1705564"/>
    <lineage>
        <taxon>Archaea</taxon>
        <taxon>Methanobacteriati</taxon>
        <taxon>Methanobacteriota</taxon>
        <taxon>Stenosarchaea group</taxon>
        <taxon>Candidatus Methanofastidiosia</taxon>
        <taxon>Candidatus Methanofastidiosales</taxon>
        <taxon>Candidatus Methanofastidiosaceae</taxon>
        <taxon>Candidatus Methanofastidiosum</taxon>
    </lineage>
</organism>
<evidence type="ECO:0000256" key="3">
    <source>
        <dbReference type="ARBA" id="ARBA00022692"/>
    </source>
</evidence>
<dbReference type="GO" id="GO:0005886">
    <property type="term" value="C:plasma membrane"/>
    <property type="evidence" value="ECO:0007669"/>
    <property type="project" value="UniProtKB-SubCell"/>
</dbReference>
<dbReference type="Proteomes" id="UP000075398">
    <property type="component" value="Unassembled WGS sequence"/>
</dbReference>
<evidence type="ECO:0000256" key="6">
    <source>
        <dbReference type="SAM" id="Phobius"/>
    </source>
</evidence>
<feature type="transmembrane region" description="Helical" evidence="6">
    <location>
        <begin position="147"/>
        <end position="169"/>
    </location>
</feature>
<feature type="transmembrane region" description="Helical" evidence="6">
    <location>
        <begin position="119"/>
        <end position="141"/>
    </location>
</feature>
<dbReference type="PANTHER" id="PTHR38825">
    <property type="entry name" value="LYSINE EXPORTER PROTEIN (LYSE/YGGA)"/>
    <property type="match status" value="1"/>
</dbReference>
<dbReference type="PANTHER" id="PTHR38825:SF1">
    <property type="entry name" value="TRANSPORTER, LYSE FAMILY"/>
    <property type="match status" value="1"/>
</dbReference>
<keyword evidence="3 6" id="KW-0812">Transmembrane</keyword>
<gene>
    <name evidence="7" type="ORF">AMQ22_01365</name>
</gene>
<proteinExistence type="predicted"/>
<name>A0A150J233_9EURY</name>
<feature type="transmembrane region" description="Helical" evidence="6">
    <location>
        <begin position="6"/>
        <end position="29"/>
    </location>
</feature>
<dbReference type="EMBL" id="LNGC01000064">
    <property type="protein sequence ID" value="KYC51024.1"/>
    <property type="molecule type" value="Genomic_DNA"/>
</dbReference>
<evidence type="ECO:0000256" key="2">
    <source>
        <dbReference type="ARBA" id="ARBA00022475"/>
    </source>
</evidence>
<sequence length="223" mass="24694">MEELLLLSIGFGVGLSGAIAPGPLFMATIKDTLKYGPLSGPMICVGHLFVEIPIIIALSLGISYVINIPIVRAMVGLIGGASLAYLGIQIIKDRKKFERMSEESIKGIEIDGIKIRKEYLIPIKTGFIFTILNPAMLIWWFTVGNGLVMRGLAIGFIGVFLLFLGHWFADVSWYSFLSFSVSKGKKFISARVYEVILLTCGIFLLSLGVYFLYESLPYFSQYI</sequence>
<comment type="caution">
    <text evidence="7">The sequence shown here is derived from an EMBL/GenBank/DDBJ whole genome shotgun (WGS) entry which is preliminary data.</text>
</comment>
<dbReference type="AlphaFoldDB" id="A0A150J233"/>
<feature type="transmembrane region" description="Helical" evidence="6">
    <location>
        <begin position="70"/>
        <end position="91"/>
    </location>
</feature>
<keyword evidence="2" id="KW-1003">Cell membrane</keyword>
<evidence type="ECO:0000256" key="5">
    <source>
        <dbReference type="ARBA" id="ARBA00023136"/>
    </source>
</evidence>
<accession>A0A150J233</accession>
<evidence type="ECO:0000256" key="1">
    <source>
        <dbReference type="ARBA" id="ARBA00004651"/>
    </source>
</evidence>
<feature type="transmembrane region" description="Helical" evidence="6">
    <location>
        <begin position="190"/>
        <end position="213"/>
    </location>
</feature>
<feature type="transmembrane region" description="Helical" evidence="6">
    <location>
        <begin position="41"/>
        <end position="64"/>
    </location>
</feature>
<protein>
    <submittedName>
        <fullName evidence="7">LysE type translocator</fullName>
    </submittedName>
</protein>
<dbReference type="InterPro" id="IPR001123">
    <property type="entry name" value="LeuE-type"/>
</dbReference>